<evidence type="ECO:0000313" key="2">
    <source>
        <dbReference type="EMBL" id="MBT2133677.1"/>
    </source>
</evidence>
<dbReference type="Pfam" id="PF07739">
    <property type="entry name" value="TipAS"/>
    <property type="match status" value="1"/>
</dbReference>
<dbReference type="EMBL" id="JAHFVK010000001">
    <property type="protein sequence ID" value="MBT2133677.1"/>
    <property type="molecule type" value="Genomic_DNA"/>
</dbReference>
<accession>A0ABS5W3I9</accession>
<gene>
    <name evidence="2" type="ORF">KK137_04955</name>
</gene>
<keyword evidence="3" id="KW-1185">Reference proteome</keyword>
<dbReference type="Proteomes" id="UP000811255">
    <property type="component" value="Unassembled WGS sequence"/>
</dbReference>
<evidence type="ECO:0000313" key="3">
    <source>
        <dbReference type="Proteomes" id="UP000811255"/>
    </source>
</evidence>
<reference evidence="2 3" key="1">
    <citation type="submission" date="2021-05" db="EMBL/GenBank/DDBJ databases">
        <title>Croceibacterium sp. LX-88 genome sequence.</title>
        <authorList>
            <person name="Luo X."/>
        </authorList>
    </citation>
    <scope>NUCLEOTIDE SEQUENCE [LARGE SCALE GENOMIC DNA]</scope>
    <source>
        <strain evidence="2 3">LX-88</strain>
    </source>
</reference>
<dbReference type="Gene3D" id="1.10.490.50">
    <property type="entry name" value="Antibiotic binding domain of TipA-like multidrug resistance regulators"/>
    <property type="match status" value="1"/>
</dbReference>
<protein>
    <submittedName>
        <fullName evidence="2">TipAS antibiotic-recognition domain-containing protein</fullName>
    </submittedName>
</protein>
<proteinExistence type="predicted"/>
<feature type="domain" description="TipAS antibiotic-recognition" evidence="1">
    <location>
        <begin position="2"/>
        <end position="57"/>
    </location>
</feature>
<name>A0ABS5W3I9_9SPHN</name>
<dbReference type="InterPro" id="IPR012925">
    <property type="entry name" value="TipAS_dom"/>
</dbReference>
<sequence>MLARHHAWIAAMWERACPPEAYAGLAKLYLGHPDFRANFEKSGTGLTDRLTPAMKAYAARLAA</sequence>
<dbReference type="InterPro" id="IPR036244">
    <property type="entry name" value="TipA-like_antibiotic-bd"/>
</dbReference>
<organism evidence="2 3">
    <name type="scientific">Croceibacterium selenioxidans</name>
    <dbReference type="NCBI Taxonomy" id="2838833"/>
    <lineage>
        <taxon>Bacteria</taxon>
        <taxon>Pseudomonadati</taxon>
        <taxon>Pseudomonadota</taxon>
        <taxon>Alphaproteobacteria</taxon>
        <taxon>Sphingomonadales</taxon>
        <taxon>Erythrobacteraceae</taxon>
        <taxon>Croceibacterium</taxon>
    </lineage>
</organism>
<evidence type="ECO:0000259" key="1">
    <source>
        <dbReference type="Pfam" id="PF07739"/>
    </source>
</evidence>
<comment type="caution">
    <text evidence="2">The sequence shown here is derived from an EMBL/GenBank/DDBJ whole genome shotgun (WGS) entry which is preliminary data.</text>
</comment>
<dbReference type="SUPFAM" id="SSF89082">
    <property type="entry name" value="Antibiotic binding domain of TipA-like multidrug resistance regulators"/>
    <property type="match status" value="1"/>
</dbReference>